<feature type="transmembrane region" description="Helical" evidence="7">
    <location>
        <begin position="372"/>
        <end position="392"/>
    </location>
</feature>
<comment type="subcellular location">
    <subcellularLocation>
        <location evidence="1">Cell membrane</location>
        <topology evidence="1">Multi-pass membrane protein</topology>
    </subcellularLocation>
</comment>
<evidence type="ECO:0000259" key="8">
    <source>
        <dbReference type="Pfam" id="PF02687"/>
    </source>
</evidence>
<dbReference type="PANTHER" id="PTHR30572">
    <property type="entry name" value="MEMBRANE COMPONENT OF TRANSPORTER-RELATED"/>
    <property type="match status" value="1"/>
</dbReference>
<keyword evidence="2" id="KW-1003">Cell membrane</keyword>
<dbReference type="GO" id="GO:0022857">
    <property type="term" value="F:transmembrane transporter activity"/>
    <property type="evidence" value="ECO:0007669"/>
    <property type="project" value="TreeGrafter"/>
</dbReference>
<evidence type="ECO:0000256" key="2">
    <source>
        <dbReference type="ARBA" id="ARBA00022475"/>
    </source>
</evidence>
<accession>A0A6B2LY23</accession>
<keyword evidence="11" id="KW-1185">Reference proteome</keyword>
<evidence type="ECO:0000256" key="5">
    <source>
        <dbReference type="ARBA" id="ARBA00023136"/>
    </source>
</evidence>
<feature type="transmembrane region" description="Helical" evidence="7">
    <location>
        <begin position="329"/>
        <end position="352"/>
    </location>
</feature>
<reference evidence="10 11" key="1">
    <citation type="submission" date="2020-02" db="EMBL/GenBank/DDBJ databases">
        <title>Albibacoteraceae fam. nov., the first described family within the subdivision 4 Verrucomicrobia.</title>
        <authorList>
            <person name="Xi F."/>
        </authorList>
    </citation>
    <scope>NUCLEOTIDE SEQUENCE [LARGE SCALE GENOMIC DNA]</scope>
    <source>
        <strain evidence="10 11">CK1056</strain>
    </source>
</reference>
<dbReference type="InterPro" id="IPR017800">
    <property type="entry name" value="ADOP"/>
</dbReference>
<dbReference type="PANTHER" id="PTHR30572:SF4">
    <property type="entry name" value="ABC TRANSPORTER PERMEASE YTRF"/>
    <property type="match status" value="1"/>
</dbReference>
<evidence type="ECO:0000313" key="11">
    <source>
        <dbReference type="Proteomes" id="UP000478417"/>
    </source>
</evidence>
<feature type="domain" description="MacB-like periplasmic core" evidence="9">
    <location>
        <begin position="23"/>
        <end position="236"/>
    </location>
</feature>
<organism evidence="10 11">
    <name type="scientific">Oceanipulchritudo coccoides</name>
    <dbReference type="NCBI Taxonomy" id="2706888"/>
    <lineage>
        <taxon>Bacteria</taxon>
        <taxon>Pseudomonadati</taxon>
        <taxon>Verrucomicrobiota</taxon>
        <taxon>Opitutia</taxon>
        <taxon>Puniceicoccales</taxon>
        <taxon>Oceanipulchritudinaceae</taxon>
        <taxon>Oceanipulchritudo</taxon>
    </lineage>
</organism>
<dbReference type="InterPro" id="IPR003838">
    <property type="entry name" value="ABC3_permease_C"/>
</dbReference>
<feature type="transmembrane region" description="Helical" evidence="7">
    <location>
        <begin position="20"/>
        <end position="47"/>
    </location>
</feature>
<dbReference type="Proteomes" id="UP000478417">
    <property type="component" value="Unassembled WGS sequence"/>
</dbReference>
<feature type="transmembrane region" description="Helical" evidence="7">
    <location>
        <begin position="777"/>
        <end position="794"/>
    </location>
</feature>
<dbReference type="InterPro" id="IPR025857">
    <property type="entry name" value="MacB_PCD"/>
</dbReference>
<dbReference type="NCBIfam" id="TIGR03434">
    <property type="entry name" value="ADOP"/>
    <property type="match status" value="1"/>
</dbReference>
<evidence type="ECO:0000256" key="3">
    <source>
        <dbReference type="ARBA" id="ARBA00022692"/>
    </source>
</evidence>
<evidence type="ECO:0000256" key="4">
    <source>
        <dbReference type="ARBA" id="ARBA00022989"/>
    </source>
</evidence>
<evidence type="ECO:0000313" key="10">
    <source>
        <dbReference type="EMBL" id="NDV61233.1"/>
    </source>
</evidence>
<keyword evidence="3 7" id="KW-0812">Transmembrane</keyword>
<dbReference type="GO" id="GO:0005886">
    <property type="term" value="C:plasma membrane"/>
    <property type="evidence" value="ECO:0007669"/>
    <property type="project" value="UniProtKB-SubCell"/>
</dbReference>
<keyword evidence="4 7" id="KW-1133">Transmembrane helix</keyword>
<feature type="transmembrane region" description="Helical" evidence="7">
    <location>
        <begin position="427"/>
        <end position="448"/>
    </location>
</feature>
<dbReference type="EMBL" id="JAAGNX010000001">
    <property type="protein sequence ID" value="NDV61233.1"/>
    <property type="molecule type" value="Genomic_DNA"/>
</dbReference>
<dbReference type="InterPro" id="IPR050250">
    <property type="entry name" value="Macrolide_Exporter_MacB"/>
</dbReference>
<feature type="domain" description="ABC3 transporter permease C-terminal" evidence="8">
    <location>
        <begin position="281"/>
        <end position="401"/>
    </location>
</feature>
<evidence type="ECO:0000259" key="9">
    <source>
        <dbReference type="Pfam" id="PF12704"/>
    </source>
</evidence>
<evidence type="ECO:0000256" key="7">
    <source>
        <dbReference type="SAM" id="Phobius"/>
    </source>
</evidence>
<protein>
    <submittedName>
        <fullName evidence="10">ABC transporter permease</fullName>
    </submittedName>
</protein>
<feature type="domain" description="MacB-like periplasmic core" evidence="9">
    <location>
        <begin position="517"/>
        <end position="662"/>
    </location>
</feature>
<comment type="similarity">
    <text evidence="6">Belongs to the ABC-4 integral membrane protein family.</text>
</comment>
<keyword evidence="5 7" id="KW-0472">Membrane</keyword>
<dbReference type="AlphaFoldDB" id="A0A6B2LY23"/>
<sequence>MQSLLDDFLFGIRLIRRRPYVAAVAIFCLSAGIGLSTAMFSLTYSIIGRGLPFEDQERIIHVMRRDITQQSSPTTPIYLDDFRYLREHQTSFENLTAIAPDGITVGLAGHPRFRSAAYVTPNFFEVLPTQAAMGRLFSPEDGMPSAESVLILSDRVWRDQFAAAPDIIGKACVCEGQPYTIVGVLPPEYDYPFGGTEVWMPLIPETLVAQTGWINTVTLIGRLNEDRSLEDARSEADVLFLQIDEMKGETDQAHVVPNLRPMNELFIGKEVKILMWTMFGATFLVLLIACSNVSSLLQARLVARTNELAIRSALGANRKRIISQVLGETFVWALIGTCIGLVCSFFALRFLWNFVSQQVFSPPSFMEFRMDPVSVLVAVGLMIVAVFFAGFFPALRASRPNIGVLLNDSTRTGSSLRLSRFSSLSTITQLAMSLALLVAAGRLIVAIIEAGTIEYPFDGKNLLVGSLSVDSQTYPEDEDQVKFWEELHRNLKTIPGASSVSIGFNMPAVFGMTDPIRIEGESYASEDDYPFVRFNVVTPGYFETLGVSLLQGRDFEEADKRGNEPVAIVNTVMAEKFWPDESPLGKIFYVQGSSILDEANRAHRVIGVAPDLKMDGLFNEEDDGAGFYRSQGQSLWGDQKIFVRSEMEPGSLIPQIQRAINTLDPNIALTQAKTFENHVHDTFFYFRFFIGLFSTFGAMALVLCSAGIYGIIQFSVNQRVTEIGIRMAIGAKPSDIKWMIIRKGMVNAVIGLFVGTILSFFLTKGLMIAFQGLEVEYLSLGAAIFILLMVALVANSIPARRAARLDAMSALRTQ</sequence>
<feature type="transmembrane region" description="Helical" evidence="7">
    <location>
        <begin position="273"/>
        <end position="297"/>
    </location>
</feature>
<feature type="transmembrane region" description="Helical" evidence="7">
    <location>
        <begin position="684"/>
        <end position="712"/>
    </location>
</feature>
<name>A0A6B2LY23_9BACT</name>
<dbReference type="RefSeq" id="WP_163961977.1">
    <property type="nucleotide sequence ID" value="NZ_JAAGNX010000001.1"/>
</dbReference>
<proteinExistence type="inferred from homology"/>
<gene>
    <name evidence="10" type="ORF">G0Q06_02075</name>
</gene>
<dbReference type="Pfam" id="PF12704">
    <property type="entry name" value="MacB_PCD"/>
    <property type="match status" value="2"/>
</dbReference>
<evidence type="ECO:0000256" key="1">
    <source>
        <dbReference type="ARBA" id="ARBA00004651"/>
    </source>
</evidence>
<feature type="domain" description="ABC3 transporter permease C-terminal" evidence="8">
    <location>
        <begin position="695"/>
        <end position="805"/>
    </location>
</feature>
<comment type="caution">
    <text evidence="10">The sequence shown here is derived from an EMBL/GenBank/DDBJ whole genome shotgun (WGS) entry which is preliminary data.</text>
</comment>
<evidence type="ECO:0000256" key="6">
    <source>
        <dbReference type="ARBA" id="ARBA00038076"/>
    </source>
</evidence>
<feature type="transmembrane region" description="Helical" evidence="7">
    <location>
        <begin position="746"/>
        <end position="771"/>
    </location>
</feature>
<dbReference type="Pfam" id="PF02687">
    <property type="entry name" value="FtsX"/>
    <property type="match status" value="2"/>
</dbReference>